<dbReference type="RefSeq" id="WP_090248980.1">
    <property type="nucleotide sequence ID" value="NZ_FPAS01000003.1"/>
</dbReference>
<dbReference type="OrthoDB" id="597504at2"/>
<dbReference type="EMBL" id="FPAS01000003">
    <property type="protein sequence ID" value="SFT73115.1"/>
    <property type="molecule type" value="Genomic_DNA"/>
</dbReference>
<evidence type="ECO:0000313" key="2">
    <source>
        <dbReference type="EMBL" id="SFT73115.1"/>
    </source>
</evidence>
<dbReference type="Gene3D" id="2.40.160.170">
    <property type="match status" value="1"/>
</dbReference>
<keyword evidence="1" id="KW-0732">Signal</keyword>
<protein>
    <recommendedName>
        <fullName evidence="4">Outer membrane protein beta-barrel domain-containing protein</fullName>
    </recommendedName>
</protein>
<organism evidence="2 3">
    <name type="scientific">Lishizhenia tianjinensis</name>
    <dbReference type="NCBI Taxonomy" id="477690"/>
    <lineage>
        <taxon>Bacteria</taxon>
        <taxon>Pseudomonadati</taxon>
        <taxon>Bacteroidota</taxon>
        <taxon>Flavobacteriia</taxon>
        <taxon>Flavobacteriales</taxon>
        <taxon>Crocinitomicaceae</taxon>
        <taxon>Lishizhenia</taxon>
    </lineage>
</organism>
<keyword evidence="3" id="KW-1185">Reference proteome</keyword>
<dbReference type="Proteomes" id="UP000236454">
    <property type="component" value="Unassembled WGS sequence"/>
</dbReference>
<feature type="signal peptide" evidence="1">
    <location>
        <begin position="1"/>
        <end position="20"/>
    </location>
</feature>
<dbReference type="AlphaFoldDB" id="A0A1I7AE02"/>
<name>A0A1I7AE02_9FLAO</name>
<gene>
    <name evidence="2" type="ORF">SAMN05216474_1988</name>
</gene>
<evidence type="ECO:0008006" key="4">
    <source>
        <dbReference type="Google" id="ProtNLM"/>
    </source>
</evidence>
<reference evidence="2 3" key="1">
    <citation type="submission" date="2016-10" db="EMBL/GenBank/DDBJ databases">
        <authorList>
            <person name="de Groot N.N."/>
        </authorList>
    </citation>
    <scope>NUCLEOTIDE SEQUENCE [LARGE SCALE GENOMIC DNA]</scope>
    <source>
        <strain evidence="2 3">CGMCC 1.7005</strain>
    </source>
</reference>
<evidence type="ECO:0000313" key="3">
    <source>
        <dbReference type="Proteomes" id="UP000236454"/>
    </source>
</evidence>
<evidence type="ECO:0000256" key="1">
    <source>
        <dbReference type="SAM" id="SignalP"/>
    </source>
</evidence>
<accession>A0A1I7AE02</accession>
<proteinExistence type="predicted"/>
<dbReference type="STRING" id="477690.SAMN05216474_1988"/>
<feature type="chain" id="PRO_5014712173" description="Outer membrane protein beta-barrel domain-containing protein" evidence="1">
    <location>
        <begin position="21"/>
        <end position="224"/>
    </location>
</feature>
<sequence>MKKRLLLLTGLLCLSFTHLAQEETATSFSPRPSVGLQVGSLGAGLQFTYPLSKRIELRASGTYLPELGMTFTGKSGGADVTSDYKFSTGGGALVATYSPFAKRTGIKIATGAIYTLTKVSAVNTYYLPKYDENLGVLGIEINPGLPVNPYLGIILGNAGKAKWVSYAFEFGAMYHGKPQVTMTGEGRIAPTANESNTAIIENNISSLQFYPYANFQLNFFLKKQ</sequence>